<dbReference type="Gene3D" id="1.20.1280.290">
    <property type="match status" value="1"/>
</dbReference>
<feature type="transmembrane region" description="Helical" evidence="6">
    <location>
        <begin position="42"/>
        <end position="63"/>
    </location>
</feature>
<comment type="subcellular location">
    <subcellularLocation>
        <location evidence="1">Membrane</location>
        <topology evidence="1">Multi-pass membrane protein</topology>
    </subcellularLocation>
</comment>
<dbReference type="InterPro" id="IPR051415">
    <property type="entry name" value="LAAT-1"/>
</dbReference>
<dbReference type="PANTHER" id="PTHR16201">
    <property type="entry name" value="SEVEN TRANSMEMBRANE PROTEIN 1-RELATED"/>
    <property type="match status" value="1"/>
</dbReference>
<keyword evidence="2 6" id="KW-0812">Transmembrane</keyword>
<feature type="transmembrane region" description="Helical" evidence="6">
    <location>
        <begin position="69"/>
        <end position="89"/>
    </location>
</feature>
<evidence type="ECO:0000256" key="3">
    <source>
        <dbReference type="ARBA" id="ARBA00022989"/>
    </source>
</evidence>
<dbReference type="GO" id="GO:0005765">
    <property type="term" value="C:lysosomal membrane"/>
    <property type="evidence" value="ECO:0007669"/>
    <property type="project" value="TreeGrafter"/>
</dbReference>
<reference evidence="7" key="2">
    <citation type="submission" date="2025-09" db="UniProtKB">
        <authorList>
            <consortium name="Ensembl"/>
        </authorList>
    </citation>
    <scope>IDENTIFICATION</scope>
</reference>
<dbReference type="InterPro" id="IPR006603">
    <property type="entry name" value="PQ-loop_rpt"/>
</dbReference>
<dbReference type="Pfam" id="PF04193">
    <property type="entry name" value="PQ-loop"/>
    <property type="match status" value="1"/>
</dbReference>
<keyword evidence="3 6" id="KW-1133">Transmembrane helix</keyword>
<dbReference type="PANTHER" id="PTHR16201:SF42">
    <property type="entry name" value="SOLUTE CARRIER FAMILY 66 MEMBER 1 LIKE"/>
    <property type="match status" value="1"/>
</dbReference>
<protein>
    <submittedName>
        <fullName evidence="7">Uncharacterized protein</fullName>
    </submittedName>
</protein>
<evidence type="ECO:0000256" key="4">
    <source>
        <dbReference type="ARBA" id="ARBA00023136"/>
    </source>
</evidence>
<evidence type="ECO:0000256" key="1">
    <source>
        <dbReference type="ARBA" id="ARBA00004141"/>
    </source>
</evidence>
<dbReference type="Ensembl" id="ENSBOBT00000011855.1">
    <property type="protein sequence ID" value="ENSBOBP00000011573.1"/>
    <property type="gene ID" value="ENSBOBG00000007377.1"/>
</dbReference>
<dbReference type="GO" id="GO:0015189">
    <property type="term" value="F:L-lysine transmembrane transporter activity"/>
    <property type="evidence" value="ECO:0007669"/>
    <property type="project" value="TreeGrafter"/>
</dbReference>
<evidence type="ECO:0000256" key="2">
    <source>
        <dbReference type="ARBA" id="ARBA00022692"/>
    </source>
</evidence>
<name>A0A8C0EYY5_BUBBB</name>
<keyword evidence="4 6" id="KW-0472">Membrane</keyword>
<evidence type="ECO:0000313" key="7">
    <source>
        <dbReference type="Ensembl" id="ENSBOBP00000011573.1"/>
    </source>
</evidence>
<dbReference type="AlphaFoldDB" id="A0A8C0EYY5"/>
<evidence type="ECO:0000313" key="8">
    <source>
        <dbReference type="Proteomes" id="UP000694567"/>
    </source>
</evidence>
<evidence type="ECO:0000256" key="6">
    <source>
        <dbReference type="SAM" id="Phobius"/>
    </source>
</evidence>
<sequence length="109" mass="12582">MLFGRWHRVQVSNMSVGDDKGKVQTQIYVAYRNGRVDQALSLGFLLCWIAGDLTNFVGCYLTNQLPIQIVTAIFYVNMDIVMISQFVYYKLKNQKMTKCKVFQQLKCSP</sequence>
<organism evidence="7 8">
    <name type="scientific">Bubo bubo</name>
    <name type="common">Eurasian eagle-owl</name>
    <name type="synonym">Strix bubo</name>
    <dbReference type="NCBI Taxonomy" id="30461"/>
    <lineage>
        <taxon>Eukaryota</taxon>
        <taxon>Metazoa</taxon>
        <taxon>Chordata</taxon>
        <taxon>Craniata</taxon>
        <taxon>Vertebrata</taxon>
        <taxon>Euteleostomi</taxon>
        <taxon>Archelosauria</taxon>
        <taxon>Archosauria</taxon>
        <taxon>Dinosauria</taxon>
        <taxon>Saurischia</taxon>
        <taxon>Theropoda</taxon>
        <taxon>Coelurosauria</taxon>
        <taxon>Aves</taxon>
        <taxon>Neognathae</taxon>
        <taxon>Neoaves</taxon>
        <taxon>Telluraves</taxon>
        <taxon>Strigiformes</taxon>
        <taxon>Strigidae</taxon>
        <taxon>Bubo</taxon>
    </lineage>
</organism>
<proteinExistence type="inferred from homology"/>
<comment type="similarity">
    <text evidence="5">Belongs to the laat-1 family.</text>
</comment>
<keyword evidence="8" id="KW-1185">Reference proteome</keyword>
<accession>A0A8C0EYY5</accession>
<evidence type="ECO:0000256" key="5">
    <source>
        <dbReference type="ARBA" id="ARBA00038039"/>
    </source>
</evidence>
<reference evidence="7" key="1">
    <citation type="submission" date="2025-08" db="UniProtKB">
        <authorList>
            <consortium name="Ensembl"/>
        </authorList>
    </citation>
    <scope>IDENTIFICATION</scope>
</reference>
<dbReference type="Proteomes" id="UP000694567">
    <property type="component" value="Unplaced"/>
</dbReference>